<protein>
    <submittedName>
        <fullName evidence="3">(salmon louse) hypothetical protein</fullName>
    </submittedName>
</protein>
<keyword evidence="2" id="KW-1133">Transmembrane helix</keyword>
<name>A0A7R8GZ53_LEPSM</name>
<organism evidence="3 4">
    <name type="scientific">Lepeophtheirus salmonis</name>
    <name type="common">Salmon louse</name>
    <name type="synonym">Caligus salmonis</name>
    <dbReference type="NCBI Taxonomy" id="72036"/>
    <lineage>
        <taxon>Eukaryota</taxon>
        <taxon>Metazoa</taxon>
        <taxon>Ecdysozoa</taxon>
        <taxon>Arthropoda</taxon>
        <taxon>Crustacea</taxon>
        <taxon>Multicrustacea</taxon>
        <taxon>Hexanauplia</taxon>
        <taxon>Copepoda</taxon>
        <taxon>Siphonostomatoida</taxon>
        <taxon>Caligidae</taxon>
        <taxon>Lepeophtheirus</taxon>
    </lineage>
</organism>
<dbReference type="EMBL" id="HG994580">
    <property type="protein sequence ID" value="CAF2757766.1"/>
    <property type="molecule type" value="Genomic_DNA"/>
</dbReference>
<feature type="transmembrane region" description="Helical" evidence="2">
    <location>
        <begin position="307"/>
        <end position="328"/>
    </location>
</feature>
<evidence type="ECO:0000313" key="4">
    <source>
        <dbReference type="Proteomes" id="UP000675881"/>
    </source>
</evidence>
<keyword evidence="2" id="KW-0812">Transmembrane</keyword>
<gene>
    <name evidence="3" type="ORF">LSAA_569</name>
</gene>
<dbReference type="AlphaFoldDB" id="A0A7R8GZ53"/>
<reference evidence="3" key="1">
    <citation type="submission" date="2021-02" db="EMBL/GenBank/DDBJ databases">
        <authorList>
            <person name="Bekaert M."/>
        </authorList>
    </citation>
    <scope>NUCLEOTIDE SEQUENCE</scope>
    <source>
        <strain evidence="3">IoA-00</strain>
    </source>
</reference>
<keyword evidence="2" id="KW-0472">Membrane</keyword>
<proteinExistence type="predicted"/>
<sequence length="419" mass="46109">MKSDDIIFNIALFWNALLGMHICLRRFSEDPVIRSLRSIIAEVNEVSNRFKAGHKWNCNDPYNHLHPHRGAIMAARNGRRLVRQAATTSSENHPIVEDDLKVRVHPSSPDNAQSAAFSSPPRGGGEDKKRLLLGDLQPRHSSTTRSMEYFPPKSKVRLSSSSANRRQLLKKQKTSDSAPPSRYYSGSSAYLFRQSSCASGNATLAPPPHYPYLSPSSGSQGITLVRGASCSLVDIPTYLGPSVGVELAQSVVRASKSASSGRGDGIIEKKLVSTPRPRLQLDLTKKQRSLTTRPTKKKKSSGKKTQWTVLCVSLTLLTMCVTLVGTMLSVGSQYPEMLIARRWDQILNESRILDKDELINGTLNRTMSIILPSTNDSSFISSSSFNHLSSSNRSNDSILLTSLLSINQNKGVHNVLENP</sequence>
<evidence type="ECO:0000313" key="3">
    <source>
        <dbReference type="EMBL" id="CAF2757766.1"/>
    </source>
</evidence>
<accession>A0A7R8GZ53</accession>
<dbReference type="OrthoDB" id="10481702at2759"/>
<dbReference type="Proteomes" id="UP000675881">
    <property type="component" value="Chromosome 1"/>
</dbReference>
<evidence type="ECO:0000256" key="2">
    <source>
        <dbReference type="SAM" id="Phobius"/>
    </source>
</evidence>
<evidence type="ECO:0000256" key="1">
    <source>
        <dbReference type="SAM" id="MobiDB-lite"/>
    </source>
</evidence>
<keyword evidence="4" id="KW-1185">Reference proteome</keyword>
<feature type="compositionally biased region" description="Polar residues" evidence="1">
    <location>
        <begin position="108"/>
        <end position="117"/>
    </location>
</feature>
<feature type="region of interest" description="Disordered" evidence="1">
    <location>
        <begin position="104"/>
        <end position="182"/>
    </location>
</feature>